<proteinExistence type="predicted"/>
<gene>
    <name evidence="2" type="ORF">SK128_023445</name>
</gene>
<protein>
    <submittedName>
        <fullName evidence="2">Uncharacterized protein</fullName>
    </submittedName>
</protein>
<name>A0AAN9A9M6_HALRR</name>
<feature type="compositionally biased region" description="Polar residues" evidence="1">
    <location>
        <begin position="103"/>
        <end position="112"/>
    </location>
</feature>
<dbReference type="Proteomes" id="UP001381693">
    <property type="component" value="Unassembled WGS sequence"/>
</dbReference>
<dbReference type="AlphaFoldDB" id="A0AAN9A9M6"/>
<reference evidence="2 3" key="1">
    <citation type="submission" date="2023-11" db="EMBL/GenBank/DDBJ databases">
        <title>Halocaridina rubra genome assembly.</title>
        <authorList>
            <person name="Smith C."/>
        </authorList>
    </citation>
    <scope>NUCLEOTIDE SEQUENCE [LARGE SCALE GENOMIC DNA]</scope>
    <source>
        <strain evidence="2">EP-1</strain>
        <tissue evidence="2">Whole</tissue>
    </source>
</reference>
<sequence length="245" mass="27561">MHLSPLVYDSAVEEGIRPLEQVVQCRSTPHHSYDNLSNRIMSPPLSPALSSSHVSSTSCSEVKTATTKTTVTTSTTTTTTYSATTTSSSPQHLRPDILPRASPNPTINSTTEIPCDRGYNNANHENRERLCNYLPDSQILNKGRKRSFQDEEEADDKREQLERCLRKILDSKWQGKISSIEVLTRAQLRSKVPILCQKRQRVGAHQKDGGHPYPQATAARCIVTRGKIERTTKPEIQRRVEKIRT</sequence>
<organism evidence="2 3">
    <name type="scientific">Halocaridina rubra</name>
    <name type="common">Hawaiian red shrimp</name>
    <dbReference type="NCBI Taxonomy" id="373956"/>
    <lineage>
        <taxon>Eukaryota</taxon>
        <taxon>Metazoa</taxon>
        <taxon>Ecdysozoa</taxon>
        <taxon>Arthropoda</taxon>
        <taxon>Crustacea</taxon>
        <taxon>Multicrustacea</taxon>
        <taxon>Malacostraca</taxon>
        <taxon>Eumalacostraca</taxon>
        <taxon>Eucarida</taxon>
        <taxon>Decapoda</taxon>
        <taxon>Pleocyemata</taxon>
        <taxon>Caridea</taxon>
        <taxon>Atyoidea</taxon>
        <taxon>Atyidae</taxon>
        <taxon>Halocaridina</taxon>
    </lineage>
</organism>
<feature type="compositionally biased region" description="Low complexity" evidence="1">
    <location>
        <begin position="80"/>
        <end position="89"/>
    </location>
</feature>
<comment type="caution">
    <text evidence="2">The sequence shown here is derived from an EMBL/GenBank/DDBJ whole genome shotgun (WGS) entry which is preliminary data.</text>
</comment>
<dbReference type="EMBL" id="JAXCGZ010009468">
    <property type="protein sequence ID" value="KAK7077125.1"/>
    <property type="molecule type" value="Genomic_DNA"/>
</dbReference>
<evidence type="ECO:0000313" key="2">
    <source>
        <dbReference type="EMBL" id="KAK7077125.1"/>
    </source>
</evidence>
<accession>A0AAN9A9M6</accession>
<keyword evidence="3" id="KW-1185">Reference proteome</keyword>
<feature type="region of interest" description="Disordered" evidence="1">
    <location>
        <begin position="80"/>
        <end position="119"/>
    </location>
</feature>
<evidence type="ECO:0000256" key="1">
    <source>
        <dbReference type="SAM" id="MobiDB-lite"/>
    </source>
</evidence>
<evidence type="ECO:0000313" key="3">
    <source>
        <dbReference type="Proteomes" id="UP001381693"/>
    </source>
</evidence>